<feature type="domain" description="Luciferase-like" evidence="2">
    <location>
        <begin position="17"/>
        <end position="294"/>
    </location>
</feature>
<dbReference type="Proteomes" id="UP001552427">
    <property type="component" value="Unassembled WGS sequence"/>
</dbReference>
<dbReference type="InterPro" id="IPR011251">
    <property type="entry name" value="Luciferase-like_dom"/>
</dbReference>
<dbReference type="EMBL" id="JBFARM010000020">
    <property type="protein sequence ID" value="MEV4292795.1"/>
    <property type="molecule type" value="Genomic_DNA"/>
</dbReference>
<proteinExistence type="predicted"/>
<comment type="caution">
    <text evidence="3">The sequence shown here is derived from an EMBL/GenBank/DDBJ whole genome shotgun (WGS) entry which is preliminary data.</text>
</comment>
<name>A0ABV3HL14_9ACTN</name>
<protein>
    <submittedName>
        <fullName evidence="3">LLM class flavin-dependent oxidoreductase</fullName>
    </submittedName>
</protein>
<dbReference type="Pfam" id="PF00296">
    <property type="entry name" value="Bac_luciferase"/>
    <property type="match status" value="1"/>
</dbReference>
<keyword evidence="1" id="KW-0560">Oxidoreductase</keyword>
<dbReference type="SUPFAM" id="SSF51679">
    <property type="entry name" value="Bacterial luciferase-like"/>
    <property type="match status" value="1"/>
</dbReference>
<dbReference type="PANTHER" id="PTHR43244">
    <property type="match status" value="1"/>
</dbReference>
<evidence type="ECO:0000259" key="2">
    <source>
        <dbReference type="Pfam" id="PF00296"/>
    </source>
</evidence>
<keyword evidence="4" id="KW-1185">Reference proteome</keyword>
<sequence>MSTRRNDLGLICPAGVESAGQALAFGRCADRLGLGRLWLGQYFTLDPHQVHVHLAASGVRTSRGTSVTLTPLRHPLEAALQARGVAVLTGRPFVAGFSPGTPDFVASMLGRPYPSPLDAMRRYLTAVRGLLDGEAVRWGEHDQGAVVLPGLEHPAVEVGAGVLRPGMARVAGEVADCVITWMTPPDYLRDIIVPALEEGAAKVGRPGRPRVITVVHVATRREGRNPHALAFHAARAHLSQPNYAAMLRSAGLPIDPADPVSGARALVNFDVFVSGTPADVAGELGRYREAGVDEVVLNPCGVLLAEGPEAALRDVEEIVAAFAPRWEADRAGAGPSRGLPADVPP</sequence>
<accession>A0ABV3HL14</accession>
<evidence type="ECO:0000256" key="1">
    <source>
        <dbReference type="ARBA" id="ARBA00023002"/>
    </source>
</evidence>
<dbReference type="InterPro" id="IPR036661">
    <property type="entry name" value="Luciferase-like_sf"/>
</dbReference>
<reference evidence="3 4" key="1">
    <citation type="submission" date="2024-06" db="EMBL/GenBank/DDBJ databases">
        <title>The Natural Products Discovery Center: Release of the First 8490 Sequenced Strains for Exploring Actinobacteria Biosynthetic Diversity.</title>
        <authorList>
            <person name="Kalkreuter E."/>
            <person name="Kautsar S.A."/>
            <person name="Yang D."/>
            <person name="Bader C.D."/>
            <person name="Teijaro C.N."/>
            <person name="Fluegel L."/>
            <person name="Davis C.M."/>
            <person name="Simpson J.R."/>
            <person name="Lauterbach L."/>
            <person name="Steele A.D."/>
            <person name="Gui C."/>
            <person name="Meng S."/>
            <person name="Li G."/>
            <person name="Viehrig K."/>
            <person name="Ye F."/>
            <person name="Su P."/>
            <person name="Kiefer A.F."/>
            <person name="Nichols A."/>
            <person name="Cepeda A.J."/>
            <person name="Yan W."/>
            <person name="Fan B."/>
            <person name="Jiang Y."/>
            <person name="Adhikari A."/>
            <person name="Zheng C.-J."/>
            <person name="Schuster L."/>
            <person name="Cowan T.M."/>
            <person name="Smanski M.J."/>
            <person name="Chevrette M.G."/>
            <person name="De Carvalho L.P.S."/>
            <person name="Shen B."/>
        </authorList>
    </citation>
    <scope>NUCLEOTIDE SEQUENCE [LARGE SCALE GENOMIC DNA]</scope>
    <source>
        <strain evidence="3 4">NPDC049574</strain>
    </source>
</reference>
<dbReference type="Gene3D" id="3.20.20.30">
    <property type="entry name" value="Luciferase-like domain"/>
    <property type="match status" value="1"/>
</dbReference>
<dbReference type="PANTHER" id="PTHR43244:SF1">
    <property type="entry name" value="5,10-METHYLENETETRAHYDROMETHANOPTERIN REDUCTASE"/>
    <property type="match status" value="1"/>
</dbReference>
<dbReference type="RefSeq" id="WP_364463448.1">
    <property type="nucleotide sequence ID" value="NZ_JBFARM010000020.1"/>
</dbReference>
<dbReference type="InterPro" id="IPR050564">
    <property type="entry name" value="F420-G6PD/mer"/>
</dbReference>
<evidence type="ECO:0000313" key="4">
    <source>
        <dbReference type="Proteomes" id="UP001552427"/>
    </source>
</evidence>
<organism evidence="3 4">
    <name type="scientific">Nonomuraea bangladeshensis</name>
    <dbReference type="NCBI Taxonomy" id="404385"/>
    <lineage>
        <taxon>Bacteria</taxon>
        <taxon>Bacillati</taxon>
        <taxon>Actinomycetota</taxon>
        <taxon>Actinomycetes</taxon>
        <taxon>Streptosporangiales</taxon>
        <taxon>Streptosporangiaceae</taxon>
        <taxon>Nonomuraea</taxon>
    </lineage>
</organism>
<gene>
    <name evidence="3" type="ORF">AB0K40_45425</name>
</gene>
<evidence type="ECO:0000313" key="3">
    <source>
        <dbReference type="EMBL" id="MEV4292795.1"/>
    </source>
</evidence>